<dbReference type="Pfam" id="PF01420">
    <property type="entry name" value="Methylase_S"/>
    <property type="match status" value="2"/>
</dbReference>
<feature type="domain" description="Type I restriction modification DNA specificity" evidence="4">
    <location>
        <begin position="21"/>
        <end position="192"/>
    </location>
</feature>
<dbReference type="PANTHER" id="PTHR30408">
    <property type="entry name" value="TYPE-1 RESTRICTION ENZYME ECOKI SPECIFICITY PROTEIN"/>
    <property type="match status" value="1"/>
</dbReference>
<dbReference type="GO" id="GO:0003677">
    <property type="term" value="F:DNA binding"/>
    <property type="evidence" value="ECO:0007669"/>
    <property type="project" value="UniProtKB-KW"/>
</dbReference>
<keyword evidence="6" id="KW-1185">Reference proteome</keyword>
<proteinExistence type="inferred from homology"/>
<dbReference type="KEGG" id="nik:F5I99_16740"/>
<protein>
    <recommendedName>
        <fullName evidence="4">Type I restriction modification DNA specificity domain-containing protein</fullName>
    </recommendedName>
</protein>
<dbReference type="Gene3D" id="3.90.220.20">
    <property type="entry name" value="DNA methylase specificity domains"/>
    <property type="match status" value="2"/>
</dbReference>
<dbReference type="InterPro" id="IPR000055">
    <property type="entry name" value="Restrct_endonuc_typeI_TRD"/>
</dbReference>
<keyword evidence="2" id="KW-0680">Restriction system</keyword>
<comment type="similarity">
    <text evidence="1">Belongs to the type-I restriction system S methylase family.</text>
</comment>
<dbReference type="GO" id="GO:0009307">
    <property type="term" value="P:DNA restriction-modification system"/>
    <property type="evidence" value="ECO:0007669"/>
    <property type="project" value="UniProtKB-KW"/>
</dbReference>
<dbReference type="InterPro" id="IPR044946">
    <property type="entry name" value="Restrct_endonuc_typeI_TRD_sf"/>
</dbReference>
<sequence>MSEKQALVPRLRFPEFQDSGEWVEKPIGDIGEVVTGNTPSTTNREYYGGDIMFASPADISEHRFVSKTSKTLSSHGLANARKIPALSILFVCIGSTIGKVAQNANYCATNQQINSIVPFNGYVKNFIYYALYFYSTKIAALAGKQAVPIINKSLFSSSSILVPSKKEEQQKIADCLSSLDELLAAQSDKIDVLKTHKKGLMQQLFPREGETIPRLRFPEFRDTEEWEEKLLGNMLSIGNGRDHKHLPDGDIPVYGTGGYMRSVNDYLYEGESVCIGRKGTIDKPVFLVGKFWTVDTLFYTYAFKKCLPRFVYSIFQNIDWKKHNEAGGVPSLSKANIEKIKVAVPGIKEQQKIADCLSSLDALITAQTEKIDALKTHKKGLMQQLFPSMDEVEA</sequence>
<reference evidence="5 6" key="1">
    <citation type="submission" date="2019-09" db="EMBL/GenBank/DDBJ databases">
        <title>Nitrincola iocasae sp. nov., a bacterium isolated from the sediment collected at a cold seep field in South China Sea.</title>
        <authorList>
            <person name="Zhang H."/>
            <person name="Wang H."/>
            <person name="Li C."/>
        </authorList>
    </citation>
    <scope>NUCLEOTIDE SEQUENCE [LARGE SCALE GENOMIC DNA]</scope>
    <source>
        <strain evidence="5 6">KXZD1103</strain>
    </source>
</reference>
<evidence type="ECO:0000259" key="4">
    <source>
        <dbReference type="Pfam" id="PF01420"/>
    </source>
</evidence>
<organism evidence="5 6">
    <name type="scientific">Nitrincola iocasae</name>
    <dbReference type="NCBI Taxonomy" id="2614693"/>
    <lineage>
        <taxon>Bacteria</taxon>
        <taxon>Pseudomonadati</taxon>
        <taxon>Pseudomonadota</taxon>
        <taxon>Gammaproteobacteria</taxon>
        <taxon>Oceanospirillales</taxon>
        <taxon>Oceanospirillaceae</taxon>
        <taxon>Nitrincola</taxon>
    </lineage>
</organism>
<feature type="domain" description="Type I restriction modification DNA specificity" evidence="4">
    <location>
        <begin position="224"/>
        <end position="375"/>
    </location>
</feature>
<dbReference type="Proteomes" id="UP000325606">
    <property type="component" value="Chromosome"/>
</dbReference>
<evidence type="ECO:0000313" key="5">
    <source>
        <dbReference type="EMBL" id="QEW08004.1"/>
    </source>
</evidence>
<dbReference type="EMBL" id="CP044222">
    <property type="protein sequence ID" value="QEW08004.1"/>
    <property type="molecule type" value="Genomic_DNA"/>
</dbReference>
<keyword evidence="3" id="KW-0238">DNA-binding</keyword>
<dbReference type="CDD" id="cd17286">
    <property type="entry name" value="RMtype1_S_Lla161ORF747P_TRD1-CR1_like"/>
    <property type="match status" value="1"/>
</dbReference>
<evidence type="ECO:0000256" key="1">
    <source>
        <dbReference type="ARBA" id="ARBA00010923"/>
    </source>
</evidence>
<evidence type="ECO:0000256" key="2">
    <source>
        <dbReference type="ARBA" id="ARBA00022747"/>
    </source>
</evidence>
<name>A0A5J6LHH1_9GAMM</name>
<dbReference type="PANTHER" id="PTHR30408:SF12">
    <property type="entry name" value="TYPE I RESTRICTION ENZYME MJAVIII SPECIFICITY SUBUNIT"/>
    <property type="match status" value="1"/>
</dbReference>
<dbReference type="SUPFAM" id="SSF116734">
    <property type="entry name" value="DNA methylase specificity domain"/>
    <property type="match status" value="2"/>
</dbReference>
<dbReference type="REBASE" id="370281">
    <property type="entry name" value="S1.Nsp1103ORF16760P"/>
</dbReference>
<dbReference type="RefSeq" id="WP_151057991.1">
    <property type="nucleotide sequence ID" value="NZ_CP044222.1"/>
</dbReference>
<dbReference type="Gene3D" id="1.10.287.1120">
    <property type="entry name" value="Bipartite methylase S protein"/>
    <property type="match status" value="2"/>
</dbReference>
<accession>A0A5J6LHH1</accession>
<dbReference type="CDD" id="cd17288">
    <property type="entry name" value="RMtype1_S_LlaAI06ORF1089P_TRD1-CR1_like"/>
    <property type="match status" value="1"/>
</dbReference>
<dbReference type="AlphaFoldDB" id="A0A5J6LHH1"/>
<dbReference type="InterPro" id="IPR052021">
    <property type="entry name" value="Type-I_RS_S_subunit"/>
</dbReference>
<gene>
    <name evidence="5" type="ORF">F5I99_16740</name>
</gene>
<evidence type="ECO:0000256" key="3">
    <source>
        <dbReference type="ARBA" id="ARBA00023125"/>
    </source>
</evidence>
<evidence type="ECO:0000313" key="6">
    <source>
        <dbReference type="Proteomes" id="UP000325606"/>
    </source>
</evidence>